<feature type="domain" description="OTU" evidence="2">
    <location>
        <begin position="67"/>
        <end position="191"/>
    </location>
</feature>
<dbReference type="InterPro" id="IPR038765">
    <property type="entry name" value="Papain-like_cys_pep_sf"/>
</dbReference>
<organism evidence="3 4">
    <name type="scientific">Dorcoceras hygrometricum</name>
    <dbReference type="NCBI Taxonomy" id="472368"/>
    <lineage>
        <taxon>Eukaryota</taxon>
        <taxon>Viridiplantae</taxon>
        <taxon>Streptophyta</taxon>
        <taxon>Embryophyta</taxon>
        <taxon>Tracheophyta</taxon>
        <taxon>Spermatophyta</taxon>
        <taxon>Magnoliopsida</taxon>
        <taxon>eudicotyledons</taxon>
        <taxon>Gunneridae</taxon>
        <taxon>Pentapetalae</taxon>
        <taxon>asterids</taxon>
        <taxon>lamiids</taxon>
        <taxon>Lamiales</taxon>
        <taxon>Gesneriaceae</taxon>
        <taxon>Didymocarpoideae</taxon>
        <taxon>Trichosporeae</taxon>
        <taxon>Loxocarpinae</taxon>
        <taxon>Dorcoceras</taxon>
    </lineage>
</organism>
<evidence type="ECO:0000313" key="3">
    <source>
        <dbReference type="EMBL" id="KZV27623.1"/>
    </source>
</evidence>
<protein>
    <submittedName>
        <fullName evidence="3">OTU domain-containing protein 3</fullName>
    </submittedName>
</protein>
<dbReference type="GO" id="GO:0004843">
    <property type="term" value="F:cysteine-type deubiquitinase activity"/>
    <property type="evidence" value="ECO:0007669"/>
    <property type="project" value="TreeGrafter"/>
</dbReference>
<dbReference type="PROSITE" id="PS50802">
    <property type="entry name" value="OTU"/>
    <property type="match status" value="1"/>
</dbReference>
<sequence length="366" mass="41665">MGGKIVRRSLECSRSTRNHIEVVAARSLIMAKGKHQTINSKNLPHRKKRGRETDVSELRAELDVLGLKIVQVTPDGNCFFRALADQLEGDEDKHEKYRNMVVRFMKNNREMFEPFVEDEVPFDEYCRSMGQEGNWAGHVELQAASLATRSNICIHRHRLPRWHAQNFDVHEAPQIHLSYHDSEHYNSVRLKEDTCSGPARPIYIKDDTGLSIKSDKADVVCTVPEKESGENFLQEKSKSSNIVNSGRLYEDSTEAEQALNVGRDIVARVLTAEQEFGDHMFADLGVDSPHDELQDIDGEQHEPRIELKALEHDLCKNDVERVCSMNSPRANEKRNLRNKGGLYDSRKKYKPCCRSVAGKSSGRLLV</sequence>
<dbReference type="OrthoDB" id="415023at2759"/>
<dbReference type="SUPFAM" id="SSF54001">
    <property type="entry name" value="Cysteine proteinases"/>
    <property type="match status" value="1"/>
</dbReference>
<evidence type="ECO:0000313" key="4">
    <source>
        <dbReference type="Proteomes" id="UP000250235"/>
    </source>
</evidence>
<dbReference type="InterPro" id="IPR050704">
    <property type="entry name" value="Peptidase_C85-like"/>
</dbReference>
<dbReference type="PANTHER" id="PTHR12419">
    <property type="entry name" value="OTU DOMAIN CONTAINING PROTEIN"/>
    <property type="match status" value="1"/>
</dbReference>
<dbReference type="Pfam" id="PF02338">
    <property type="entry name" value="OTU"/>
    <property type="match status" value="1"/>
</dbReference>
<comment type="similarity">
    <text evidence="1">Belongs to the peptidase C85 family.</text>
</comment>
<dbReference type="Gene3D" id="3.90.70.80">
    <property type="match status" value="1"/>
</dbReference>
<dbReference type="GO" id="GO:0016579">
    <property type="term" value="P:protein deubiquitination"/>
    <property type="evidence" value="ECO:0007669"/>
    <property type="project" value="TreeGrafter"/>
</dbReference>
<reference evidence="3 4" key="1">
    <citation type="journal article" date="2015" name="Proc. Natl. Acad. Sci. U.S.A.">
        <title>The resurrection genome of Boea hygrometrica: A blueprint for survival of dehydration.</title>
        <authorList>
            <person name="Xiao L."/>
            <person name="Yang G."/>
            <person name="Zhang L."/>
            <person name="Yang X."/>
            <person name="Zhao S."/>
            <person name="Ji Z."/>
            <person name="Zhou Q."/>
            <person name="Hu M."/>
            <person name="Wang Y."/>
            <person name="Chen M."/>
            <person name="Xu Y."/>
            <person name="Jin H."/>
            <person name="Xiao X."/>
            <person name="Hu G."/>
            <person name="Bao F."/>
            <person name="Hu Y."/>
            <person name="Wan P."/>
            <person name="Li L."/>
            <person name="Deng X."/>
            <person name="Kuang T."/>
            <person name="Xiang C."/>
            <person name="Zhu J.K."/>
            <person name="Oliver M.J."/>
            <person name="He Y."/>
        </authorList>
    </citation>
    <scope>NUCLEOTIDE SEQUENCE [LARGE SCALE GENOMIC DNA]</scope>
    <source>
        <strain evidence="4">cv. XS01</strain>
    </source>
</reference>
<dbReference type="CDD" id="cd22771">
    <property type="entry name" value="OTU_plant_OTU7-like"/>
    <property type="match status" value="1"/>
</dbReference>
<dbReference type="FunFam" id="3.90.70.80:FF:000009">
    <property type="entry name" value="OTU domain-containing protein 3"/>
    <property type="match status" value="1"/>
</dbReference>
<proteinExistence type="inferred from homology"/>
<dbReference type="Proteomes" id="UP000250235">
    <property type="component" value="Unassembled WGS sequence"/>
</dbReference>
<name>A0A2Z7B041_9LAMI</name>
<keyword evidence="4" id="KW-1185">Reference proteome</keyword>
<evidence type="ECO:0000256" key="1">
    <source>
        <dbReference type="ARBA" id="ARBA00010407"/>
    </source>
</evidence>
<dbReference type="InterPro" id="IPR003323">
    <property type="entry name" value="OTU_dom"/>
</dbReference>
<dbReference type="PANTHER" id="PTHR12419:SF7">
    <property type="entry name" value="OTU DOMAIN-CONTAINING PROTEIN 3"/>
    <property type="match status" value="1"/>
</dbReference>
<gene>
    <name evidence="3" type="ORF">F511_24682</name>
</gene>
<evidence type="ECO:0000259" key="2">
    <source>
        <dbReference type="PROSITE" id="PS50802"/>
    </source>
</evidence>
<dbReference type="AlphaFoldDB" id="A0A2Z7B041"/>
<dbReference type="EMBL" id="KV010618">
    <property type="protein sequence ID" value="KZV27623.1"/>
    <property type="molecule type" value="Genomic_DNA"/>
</dbReference>
<accession>A0A2Z7B041</accession>